<feature type="domain" description="NAD-dependent epimerase/dehydratase" evidence="1">
    <location>
        <begin position="3"/>
        <end position="249"/>
    </location>
</feature>
<sequence>MYIVIGASSFIGVYTVDEFLKQGCKVVVTGRKNKFKEHYDSLGVDYINLDLTSKEDFEQLPTDNVDGVILLGGLLPANADVNLDENENAADYFNVNTIGTINVLEYCRKNKIKRVISTCSYADVIGAWGKKVITEDEPRDFIYTGDHAVYVFSKNAANDTLEYYNQQHGMKNAWFRFPPVYGVGPHDSLYINGTLRKSGLKIFIDNASEGKDICIFGDKNLSRDVAYVKDVAHAFYLAMQSEETSGLYNMTSGKGVTLQEQAEIIAELWAPNPECKSKIVYKPEVKNNTPSYLFSMEKAKKDFGYIPQYSDFKLMMKDYKKDLDENKYQELFKYVK</sequence>
<dbReference type="InterPro" id="IPR036291">
    <property type="entry name" value="NAD(P)-bd_dom_sf"/>
</dbReference>
<dbReference type="Gene3D" id="3.40.50.720">
    <property type="entry name" value="NAD(P)-binding Rossmann-like Domain"/>
    <property type="match status" value="1"/>
</dbReference>
<comment type="caution">
    <text evidence="2">The sequence shown here is derived from an EMBL/GenBank/DDBJ whole genome shotgun (WGS) entry which is preliminary data.</text>
</comment>
<reference evidence="2 3" key="1">
    <citation type="submission" date="2018-08" db="EMBL/GenBank/DDBJ databases">
        <title>A genome reference for cultivated species of the human gut microbiota.</title>
        <authorList>
            <person name="Zou Y."/>
            <person name="Xue W."/>
            <person name="Luo G."/>
        </authorList>
    </citation>
    <scope>NUCLEOTIDE SEQUENCE [LARGE SCALE GENOMIC DNA]</scope>
    <source>
        <strain evidence="2 3">AF14-23</strain>
    </source>
</reference>
<dbReference type="InterPro" id="IPR050177">
    <property type="entry name" value="Lipid_A_modif_metabolic_enz"/>
</dbReference>
<dbReference type="AlphaFoldDB" id="A0A395X4F1"/>
<protein>
    <submittedName>
        <fullName evidence="2">NAD(P)-dependent oxidoreductase</fullName>
    </submittedName>
</protein>
<evidence type="ECO:0000259" key="1">
    <source>
        <dbReference type="Pfam" id="PF01370"/>
    </source>
</evidence>
<dbReference type="InterPro" id="IPR001509">
    <property type="entry name" value="Epimerase_deHydtase"/>
</dbReference>
<proteinExistence type="predicted"/>
<dbReference type="RefSeq" id="WP_118037160.1">
    <property type="nucleotide sequence ID" value="NZ_QRYY01000010.1"/>
</dbReference>
<dbReference type="Proteomes" id="UP000265828">
    <property type="component" value="Unassembled WGS sequence"/>
</dbReference>
<dbReference type="PANTHER" id="PTHR43245">
    <property type="entry name" value="BIFUNCTIONAL POLYMYXIN RESISTANCE PROTEIN ARNA"/>
    <property type="match status" value="1"/>
</dbReference>
<organism evidence="2 3">
    <name type="scientific">Blautia obeum</name>
    <dbReference type="NCBI Taxonomy" id="40520"/>
    <lineage>
        <taxon>Bacteria</taxon>
        <taxon>Bacillati</taxon>
        <taxon>Bacillota</taxon>
        <taxon>Clostridia</taxon>
        <taxon>Lachnospirales</taxon>
        <taxon>Lachnospiraceae</taxon>
        <taxon>Blautia</taxon>
    </lineage>
</organism>
<gene>
    <name evidence="2" type="ORF">DWW07_13330</name>
</gene>
<name>A0A395X4F1_9FIRM</name>
<dbReference type="EMBL" id="QRZI01000010">
    <property type="protein sequence ID" value="RGV62067.1"/>
    <property type="molecule type" value="Genomic_DNA"/>
</dbReference>
<dbReference type="Pfam" id="PF01370">
    <property type="entry name" value="Epimerase"/>
    <property type="match status" value="1"/>
</dbReference>
<evidence type="ECO:0000313" key="3">
    <source>
        <dbReference type="Proteomes" id="UP000265828"/>
    </source>
</evidence>
<dbReference type="SUPFAM" id="SSF51735">
    <property type="entry name" value="NAD(P)-binding Rossmann-fold domains"/>
    <property type="match status" value="1"/>
</dbReference>
<accession>A0A395X4F1</accession>
<evidence type="ECO:0000313" key="2">
    <source>
        <dbReference type="EMBL" id="RGV62067.1"/>
    </source>
</evidence>